<dbReference type="InterPro" id="IPR012132">
    <property type="entry name" value="GMC_OxRdtase"/>
</dbReference>
<dbReference type="InterPro" id="IPR036188">
    <property type="entry name" value="FAD/NAD-bd_sf"/>
</dbReference>
<comment type="similarity">
    <text evidence="1">Belongs to the GMC oxidoreductase family.</text>
</comment>
<reference evidence="3 4" key="1">
    <citation type="journal article" date="2018" name="Gigascience">
        <title>Genomes of trombidid mites reveal novel predicted allergens and laterally-transferred genes associated with secondary metabolism.</title>
        <authorList>
            <person name="Dong X."/>
            <person name="Chaisiri K."/>
            <person name="Xia D."/>
            <person name="Armstrong S.D."/>
            <person name="Fang Y."/>
            <person name="Donnelly M.J."/>
            <person name="Kadowaki T."/>
            <person name="McGarry J.W."/>
            <person name="Darby A.C."/>
            <person name="Makepeace B.L."/>
        </authorList>
    </citation>
    <scope>NUCLEOTIDE SEQUENCE [LARGE SCALE GENOMIC DNA]</scope>
    <source>
        <strain evidence="3">UoL-UT</strain>
    </source>
</reference>
<protein>
    <submittedName>
        <fullName evidence="3">Glucose dehydrogenase-like [FAD: quinone]</fullName>
    </submittedName>
</protein>
<proteinExistence type="inferred from homology"/>
<gene>
    <name evidence="3" type="ORF">B4U80_10881</name>
</gene>
<dbReference type="GO" id="GO:0050660">
    <property type="term" value="F:flavin adenine dinucleotide binding"/>
    <property type="evidence" value="ECO:0007669"/>
    <property type="project" value="InterPro"/>
</dbReference>
<feature type="domain" description="Glucose-methanol-choline oxidoreductase C-terminal" evidence="2">
    <location>
        <begin position="25"/>
        <end position="158"/>
    </location>
</feature>
<dbReference type="OrthoDB" id="269227at2759"/>
<name>A0A443SCN0_9ACAR</name>
<organism evidence="3 4">
    <name type="scientific">Leptotrombidium deliense</name>
    <dbReference type="NCBI Taxonomy" id="299467"/>
    <lineage>
        <taxon>Eukaryota</taxon>
        <taxon>Metazoa</taxon>
        <taxon>Ecdysozoa</taxon>
        <taxon>Arthropoda</taxon>
        <taxon>Chelicerata</taxon>
        <taxon>Arachnida</taxon>
        <taxon>Acari</taxon>
        <taxon>Acariformes</taxon>
        <taxon>Trombidiformes</taxon>
        <taxon>Prostigmata</taxon>
        <taxon>Anystina</taxon>
        <taxon>Parasitengona</taxon>
        <taxon>Trombiculoidea</taxon>
        <taxon>Trombiculidae</taxon>
        <taxon>Leptotrombidium</taxon>
    </lineage>
</organism>
<evidence type="ECO:0000259" key="2">
    <source>
        <dbReference type="Pfam" id="PF05199"/>
    </source>
</evidence>
<keyword evidence="4" id="KW-1185">Reference proteome</keyword>
<evidence type="ECO:0000313" key="4">
    <source>
        <dbReference type="Proteomes" id="UP000288716"/>
    </source>
</evidence>
<dbReference type="SUPFAM" id="SSF51905">
    <property type="entry name" value="FAD/NAD(P)-binding domain"/>
    <property type="match status" value="1"/>
</dbReference>
<accession>A0A443SCN0</accession>
<dbReference type="PANTHER" id="PTHR11552">
    <property type="entry name" value="GLUCOSE-METHANOL-CHOLINE GMC OXIDOREDUCTASE"/>
    <property type="match status" value="1"/>
</dbReference>
<comment type="caution">
    <text evidence="3">The sequence shown here is derived from an EMBL/GenBank/DDBJ whole genome shotgun (WGS) entry which is preliminary data.</text>
</comment>
<dbReference type="PANTHER" id="PTHR11552:SF147">
    <property type="entry name" value="CHOLINE DEHYDROGENASE, MITOCHONDRIAL"/>
    <property type="match status" value="1"/>
</dbReference>
<dbReference type="EMBL" id="NCKV01003899">
    <property type="protein sequence ID" value="RWS25260.1"/>
    <property type="molecule type" value="Genomic_DNA"/>
</dbReference>
<dbReference type="VEuPathDB" id="VectorBase:LDEU006780"/>
<dbReference type="Gene3D" id="3.50.50.60">
    <property type="entry name" value="FAD/NAD(P)-binding domain"/>
    <property type="match status" value="1"/>
</dbReference>
<evidence type="ECO:0000313" key="3">
    <source>
        <dbReference type="EMBL" id="RWS25260.1"/>
    </source>
</evidence>
<dbReference type="AlphaFoldDB" id="A0A443SCN0"/>
<dbReference type="Proteomes" id="UP000288716">
    <property type="component" value="Unassembled WGS sequence"/>
</dbReference>
<dbReference type="STRING" id="299467.A0A443SCN0"/>
<dbReference type="InterPro" id="IPR007867">
    <property type="entry name" value="GMC_OxRtase_C"/>
</dbReference>
<dbReference type="GO" id="GO:0016614">
    <property type="term" value="F:oxidoreductase activity, acting on CH-OH group of donors"/>
    <property type="evidence" value="ECO:0007669"/>
    <property type="project" value="InterPro"/>
</dbReference>
<dbReference type="SUPFAM" id="SSF54373">
    <property type="entry name" value="FAD-linked reductases, C-terminal domain"/>
    <property type="match status" value="1"/>
</dbReference>
<sequence>MDPDIQLMMFVYTHFYISVTVLSKPESKGYIELKSKNPYDKPKIDPMHLTVEKDVNRLADGVRKASEIFKRMKLSQNDADECRHLNTRSIDYWKCFVIERGGTFFHPVGTCKMGSEKSSSVVDNKLKVIGLQNVRVADASVFPDQISGNPVATILMIAERVVDFIKNDQ</sequence>
<dbReference type="Gene3D" id="3.30.560.10">
    <property type="entry name" value="Glucose Oxidase, domain 3"/>
    <property type="match status" value="1"/>
</dbReference>
<dbReference type="Pfam" id="PF05199">
    <property type="entry name" value="GMC_oxred_C"/>
    <property type="match status" value="1"/>
</dbReference>
<evidence type="ECO:0000256" key="1">
    <source>
        <dbReference type="ARBA" id="ARBA00010790"/>
    </source>
</evidence>